<dbReference type="SUPFAM" id="SSF54001">
    <property type="entry name" value="Cysteine proteinases"/>
    <property type="match status" value="1"/>
</dbReference>
<name>A0A6J7J347_9ZZZZ</name>
<organism evidence="2">
    <name type="scientific">freshwater metagenome</name>
    <dbReference type="NCBI Taxonomy" id="449393"/>
    <lineage>
        <taxon>unclassified sequences</taxon>
        <taxon>metagenomes</taxon>
        <taxon>ecological metagenomes</taxon>
    </lineage>
</organism>
<evidence type="ECO:0000313" key="2">
    <source>
        <dbReference type="EMBL" id="CAB4937074.1"/>
    </source>
</evidence>
<reference evidence="2" key="1">
    <citation type="submission" date="2020-05" db="EMBL/GenBank/DDBJ databases">
        <authorList>
            <person name="Chiriac C."/>
            <person name="Salcher M."/>
            <person name="Ghai R."/>
            <person name="Kavagutti S V."/>
        </authorList>
    </citation>
    <scope>NUCLEOTIDE SEQUENCE</scope>
</reference>
<gene>
    <name evidence="2" type="ORF">UFOPK3674_01553</name>
</gene>
<proteinExistence type="predicted"/>
<feature type="region of interest" description="Disordered" evidence="1">
    <location>
        <begin position="35"/>
        <end position="54"/>
    </location>
</feature>
<dbReference type="EMBL" id="CAFBMX010000007">
    <property type="protein sequence ID" value="CAB4937074.1"/>
    <property type="molecule type" value="Genomic_DNA"/>
</dbReference>
<sequence>MLRRATTLCTLALGIAAVAPAGAWAASVNGAASPETGAGAVQPKTPTAKRNAGAKKKVAKQKVARPKVVKPVAPPVKRSVIAQGQGVVGGQAFGEENLATTPTVPGDVAVLLPTGLAAAPENAPIEVQRAIWAANRIVGKPYIYGGGHRRFEDRGYDCSGTVSYALHGGDLIDTPMDSSDYMRWGLRGRGAWITVYTNPGHAFVVIAGLRLDTSAAGDPEGGKGPRWRPTLRSTSGYRARHLGNL</sequence>
<evidence type="ECO:0000256" key="1">
    <source>
        <dbReference type="SAM" id="MobiDB-lite"/>
    </source>
</evidence>
<dbReference type="AlphaFoldDB" id="A0A6J7J347"/>
<dbReference type="InterPro" id="IPR038765">
    <property type="entry name" value="Papain-like_cys_pep_sf"/>
</dbReference>
<dbReference type="Gene3D" id="3.90.1720.10">
    <property type="entry name" value="endopeptidase domain like (from Nostoc punctiforme)"/>
    <property type="match status" value="1"/>
</dbReference>
<protein>
    <submittedName>
        <fullName evidence="2">Unannotated protein</fullName>
    </submittedName>
</protein>
<accession>A0A6J7J347</accession>